<feature type="region of interest" description="Disordered" evidence="2">
    <location>
        <begin position="149"/>
        <end position="197"/>
    </location>
</feature>
<reference evidence="5" key="3">
    <citation type="journal article" date="2010" name="Genome Res.">
        <title>Population genomic sequencing of Coccidioides fungi reveals recent hybridization and transposon control.</title>
        <authorList>
            <person name="Neafsey D.E."/>
            <person name="Barker B.M."/>
            <person name="Sharpton T.J."/>
            <person name="Stajich J.E."/>
            <person name="Park D.J."/>
            <person name="Whiston E."/>
            <person name="Hung C.-Y."/>
            <person name="McMahan C."/>
            <person name="White J."/>
            <person name="Sykes S."/>
            <person name="Heiman D."/>
            <person name="Young S."/>
            <person name="Zeng Q."/>
            <person name="Abouelleil A."/>
            <person name="Aftuck L."/>
            <person name="Bessette D."/>
            <person name="Brown A."/>
            <person name="FitzGerald M."/>
            <person name="Lui A."/>
            <person name="Macdonald J.P."/>
            <person name="Priest M."/>
            <person name="Orbach M.J."/>
            <person name="Galgiani J.N."/>
            <person name="Kirkland T.N."/>
            <person name="Cole G.T."/>
            <person name="Birren B.W."/>
            <person name="Henn M.R."/>
            <person name="Taylor J.W."/>
            <person name="Rounsley S.D."/>
        </authorList>
    </citation>
    <scope>NUCLEOTIDE SEQUENCE [LARGE SCALE GENOMIC DNA]</scope>
    <source>
        <strain evidence="5">RMSCC 3488</strain>
    </source>
</reference>
<dbReference type="Gene3D" id="3.90.70.130">
    <property type="match status" value="1"/>
</dbReference>
<sequence>MEEHDTSVPSCPFCEFTDSDTYFLMQHVELCHPENGYSPFIAVEDGQMTGTEATYSTPLSDVTPSKSPANAELFGDIDSYVECPAGCGEAITVAELPSHLDLHSAETIALEEVTQYPSKTVGYSPDMDSDLDYVHDGVDDLIPAKFAKSLRDRDRPRKGAVRDTAVQPRSTSHKKRKKERSKGLGTPTGAGTQLGKAELGPHAHEKQMPAWLHRMLEEGAPVTYENKIRADGTLARVEVIENESRGLVPVLSQLCELDETVERAWFCNPNVRHVFKMPKEGGFCGYRNIQMLISYIQDAKAPGFEHFPGRIPSILRLQDMIEQAWDMGINGNGKFETGGIKGTRKYIGTSEAQALFSSLGIKCEPAAFSSTKELTADESLLNAVREYFLQAPPEYADKKVIQTHLPPIYFQHPGHSLTIVGFELRTNGSSNLLVFDPMFKTSPAVQRLVGTRVDCPNPERILKAHRRCVGYLRRYDEFEILKLLPPSHPAKIEAKG</sequence>
<name>A0A0J6FDN7_COCPO</name>
<evidence type="ECO:0000256" key="1">
    <source>
        <dbReference type="ARBA" id="ARBA00022801"/>
    </source>
</evidence>
<dbReference type="Proteomes" id="UP000054567">
    <property type="component" value="Unassembled WGS sequence"/>
</dbReference>
<protein>
    <recommendedName>
        <fullName evidence="3">UFSP1/2/DUB catalytic domain-containing protein</fullName>
    </recommendedName>
</protein>
<reference evidence="4 5" key="1">
    <citation type="submission" date="2007-06" db="EMBL/GenBank/DDBJ databases">
        <title>The Genome Sequence of Coccidioides posadasii RMSCC_3488.</title>
        <authorList>
            <consortium name="Coccidioides Genome Resources Consortium"/>
            <consortium name="The Broad Institute Genome Sequencing Platform"/>
            <person name="Henn M.R."/>
            <person name="Sykes S."/>
            <person name="Young S."/>
            <person name="Jaffe D."/>
            <person name="Berlin A."/>
            <person name="Alvarez P."/>
            <person name="Butler J."/>
            <person name="Gnerre S."/>
            <person name="Grabherr M."/>
            <person name="Mauceli E."/>
            <person name="Brockman W."/>
            <person name="Kodira C."/>
            <person name="Alvarado L."/>
            <person name="Zeng Q."/>
            <person name="Crawford M."/>
            <person name="Antoine C."/>
            <person name="Devon K."/>
            <person name="Galgiani J."/>
            <person name="Orsborn K."/>
            <person name="Lewis M.L."/>
            <person name="Nusbaum C."/>
            <person name="Galagan J."/>
            <person name="Birren B."/>
        </authorList>
    </citation>
    <scope>NUCLEOTIDE SEQUENCE [LARGE SCALE GENOMIC DNA]</scope>
    <source>
        <strain evidence="4 5">RMSCC 3488</strain>
    </source>
</reference>
<dbReference type="InterPro" id="IPR012462">
    <property type="entry name" value="UFSP1/2_DUB_cat"/>
</dbReference>
<dbReference type="AlphaFoldDB" id="A0A0J6FDN7"/>
<evidence type="ECO:0000256" key="2">
    <source>
        <dbReference type="SAM" id="MobiDB-lite"/>
    </source>
</evidence>
<evidence type="ECO:0000313" key="5">
    <source>
        <dbReference type="Proteomes" id="UP000054567"/>
    </source>
</evidence>
<dbReference type="OrthoDB" id="288987at2759"/>
<evidence type="ECO:0000259" key="3">
    <source>
        <dbReference type="Pfam" id="PF07910"/>
    </source>
</evidence>
<dbReference type="Pfam" id="PF07910">
    <property type="entry name" value="Peptidase_C78"/>
    <property type="match status" value="1"/>
</dbReference>
<reference evidence="5" key="2">
    <citation type="journal article" date="2009" name="Genome Res.">
        <title>Comparative genomic analyses of the human fungal pathogens Coccidioides and their relatives.</title>
        <authorList>
            <person name="Sharpton T.J."/>
            <person name="Stajich J.E."/>
            <person name="Rounsley S.D."/>
            <person name="Gardner M.J."/>
            <person name="Wortman J.R."/>
            <person name="Jordar V.S."/>
            <person name="Maiti R."/>
            <person name="Kodira C.D."/>
            <person name="Neafsey D.E."/>
            <person name="Zeng Q."/>
            <person name="Hung C.-Y."/>
            <person name="McMahan C."/>
            <person name="Muszewska A."/>
            <person name="Grynberg M."/>
            <person name="Mandel M.A."/>
            <person name="Kellner E.M."/>
            <person name="Barker B.M."/>
            <person name="Galgiani J.N."/>
            <person name="Orbach M.J."/>
            <person name="Kirkland T.N."/>
            <person name="Cole G.T."/>
            <person name="Henn M.R."/>
            <person name="Birren B.W."/>
            <person name="Taylor J.W."/>
        </authorList>
    </citation>
    <scope>NUCLEOTIDE SEQUENCE [LARGE SCALE GENOMIC DNA]</scope>
    <source>
        <strain evidence="5">RMSCC 3488</strain>
    </source>
</reference>
<dbReference type="GO" id="GO:0016787">
    <property type="term" value="F:hydrolase activity"/>
    <property type="evidence" value="ECO:0007669"/>
    <property type="project" value="UniProtKB-KW"/>
</dbReference>
<feature type="compositionally biased region" description="Basic and acidic residues" evidence="2">
    <location>
        <begin position="149"/>
        <end position="161"/>
    </location>
</feature>
<organism evidence="4 5">
    <name type="scientific">Coccidioides posadasii RMSCC 3488</name>
    <dbReference type="NCBI Taxonomy" id="454284"/>
    <lineage>
        <taxon>Eukaryota</taxon>
        <taxon>Fungi</taxon>
        <taxon>Dikarya</taxon>
        <taxon>Ascomycota</taxon>
        <taxon>Pezizomycotina</taxon>
        <taxon>Eurotiomycetes</taxon>
        <taxon>Eurotiomycetidae</taxon>
        <taxon>Onygenales</taxon>
        <taxon>Onygenaceae</taxon>
        <taxon>Coccidioides</taxon>
    </lineage>
</organism>
<feature type="domain" description="UFSP1/2/DUB catalytic" evidence="3">
    <location>
        <begin position="263"/>
        <end position="481"/>
    </location>
</feature>
<keyword evidence="1" id="KW-0378">Hydrolase</keyword>
<feature type="compositionally biased region" description="Basic residues" evidence="2">
    <location>
        <begin position="171"/>
        <end position="180"/>
    </location>
</feature>
<gene>
    <name evidence="4" type="ORF">CPAG_03724</name>
</gene>
<evidence type="ECO:0000313" key="4">
    <source>
        <dbReference type="EMBL" id="KMM67390.1"/>
    </source>
</evidence>
<dbReference type="VEuPathDB" id="FungiDB:CPAG_03724"/>
<dbReference type="EMBL" id="DS268110">
    <property type="protein sequence ID" value="KMM67390.1"/>
    <property type="molecule type" value="Genomic_DNA"/>
</dbReference>
<accession>A0A0J6FDN7</accession>
<proteinExistence type="predicted"/>